<feature type="transmembrane region" description="Helical" evidence="1">
    <location>
        <begin position="115"/>
        <end position="137"/>
    </location>
</feature>
<accession>A0A1B3WE34</accession>
<dbReference type="KEGG" id="dpn:BCB69_03860"/>
<reference evidence="3" key="1">
    <citation type="submission" date="2016-08" db="EMBL/GenBank/DDBJ databases">
        <authorList>
            <person name="Holder M.E."/>
            <person name="Ajami N.J."/>
            <person name="Petrosino J.F."/>
        </authorList>
    </citation>
    <scope>NUCLEOTIDE SEQUENCE [LARGE SCALE GENOMIC DNA]</scope>
    <source>
        <strain evidence="3">F0677</strain>
    </source>
</reference>
<sequence>MKTYISSFLLLLGNMWIVKVIKNYNYWDSFYWYLVEVMLIVGIVILSDFFIVILLCHSEPKSTLKSYIDTQKQFGKSRQLAHLTLLLMITIFLLSDSINSYYSYQDVLGVNWSRWYIVSFLVKAISILVAGITYMWVYPTGYSCKYGKWYYLIPVMVITVVLGDIGLGAVNAVLDLNTPTKIIQVSANNMRVEKRIHRGNGWRYAIDDFKEYFIVYNGEKYFINHAMSNTISKQILEKRIYDKSLTLCVAYYPRSKIVQSYTLYR</sequence>
<feature type="transmembrane region" description="Helical" evidence="1">
    <location>
        <begin position="149"/>
        <end position="174"/>
    </location>
</feature>
<proteinExistence type="predicted"/>
<dbReference type="Proteomes" id="UP000094757">
    <property type="component" value="Chromosome"/>
</dbReference>
<keyword evidence="1" id="KW-1133">Transmembrane helix</keyword>
<evidence type="ECO:0000256" key="1">
    <source>
        <dbReference type="SAM" id="Phobius"/>
    </source>
</evidence>
<dbReference type="EMBL" id="CP017037">
    <property type="protein sequence ID" value="AOH39175.1"/>
    <property type="molecule type" value="Genomic_DNA"/>
</dbReference>
<feature type="transmembrane region" description="Helical" evidence="1">
    <location>
        <begin position="30"/>
        <end position="56"/>
    </location>
</feature>
<feature type="transmembrane region" description="Helical" evidence="1">
    <location>
        <begin position="77"/>
        <end position="95"/>
    </location>
</feature>
<evidence type="ECO:0000313" key="2">
    <source>
        <dbReference type="EMBL" id="AOH39175.1"/>
    </source>
</evidence>
<dbReference type="STRING" id="39950.BCB69_03860"/>
<organism evidence="2 3">
    <name type="scientific">Dialister pneumosintes</name>
    <dbReference type="NCBI Taxonomy" id="39950"/>
    <lineage>
        <taxon>Bacteria</taxon>
        <taxon>Bacillati</taxon>
        <taxon>Bacillota</taxon>
        <taxon>Negativicutes</taxon>
        <taxon>Veillonellales</taxon>
        <taxon>Veillonellaceae</taxon>
        <taxon>Dialister</taxon>
    </lineage>
</organism>
<evidence type="ECO:0000313" key="3">
    <source>
        <dbReference type="Proteomes" id="UP000094757"/>
    </source>
</evidence>
<keyword evidence="1" id="KW-0812">Transmembrane</keyword>
<dbReference type="AlphaFoldDB" id="A0A1B3WE34"/>
<name>A0A1B3WE34_9FIRM</name>
<gene>
    <name evidence="2" type="ORF">BCB69_03860</name>
</gene>
<protein>
    <submittedName>
        <fullName evidence="2">Uncharacterized protein</fullName>
    </submittedName>
</protein>
<dbReference type="RefSeq" id="WP_069177056.1">
    <property type="nucleotide sequence ID" value="NZ_CP017037.1"/>
</dbReference>
<keyword evidence="1" id="KW-0472">Membrane</keyword>